<keyword evidence="2" id="KW-1185">Reference proteome</keyword>
<organism evidence="1 2">
    <name type="scientific">Blepharisma stoltei</name>
    <dbReference type="NCBI Taxonomy" id="1481888"/>
    <lineage>
        <taxon>Eukaryota</taxon>
        <taxon>Sar</taxon>
        <taxon>Alveolata</taxon>
        <taxon>Ciliophora</taxon>
        <taxon>Postciliodesmatophora</taxon>
        <taxon>Heterotrichea</taxon>
        <taxon>Heterotrichida</taxon>
        <taxon>Blepharismidae</taxon>
        <taxon>Blepharisma</taxon>
    </lineage>
</organism>
<dbReference type="Proteomes" id="UP001162131">
    <property type="component" value="Unassembled WGS sequence"/>
</dbReference>
<sequence>MIEGISKIIPLSPPSSSQWTGRLSKLSPIAEILSKIAELCREISIDESMIKYKGHHISKQYVKKAYKLRIQGIYIVRFKNRLFMKNPGKSAK</sequence>
<dbReference type="EMBL" id="CAJZBQ010000054">
    <property type="protein sequence ID" value="CAG9332164.1"/>
    <property type="molecule type" value="Genomic_DNA"/>
</dbReference>
<dbReference type="AlphaFoldDB" id="A0AAU9JY09"/>
<name>A0AAU9JY09_9CILI</name>
<proteinExistence type="predicted"/>
<gene>
    <name evidence="1" type="ORF">BSTOLATCC_MIC56049</name>
</gene>
<accession>A0AAU9JY09</accession>
<evidence type="ECO:0000313" key="1">
    <source>
        <dbReference type="EMBL" id="CAG9332164.1"/>
    </source>
</evidence>
<evidence type="ECO:0008006" key="3">
    <source>
        <dbReference type="Google" id="ProtNLM"/>
    </source>
</evidence>
<reference evidence="1" key="1">
    <citation type="submission" date="2021-09" db="EMBL/GenBank/DDBJ databases">
        <authorList>
            <consortium name="AG Swart"/>
            <person name="Singh M."/>
            <person name="Singh A."/>
            <person name="Seah K."/>
            <person name="Emmerich C."/>
        </authorList>
    </citation>
    <scope>NUCLEOTIDE SEQUENCE</scope>
    <source>
        <strain evidence="1">ATCC30299</strain>
    </source>
</reference>
<evidence type="ECO:0000313" key="2">
    <source>
        <dbReference type="Proteomes" id="UP001162131"/>
    </source>
</evidence>
<comment type="caution">
    <text evidence="1">The sequence shown here is derived from an EMBL/GenBank/DDBJ whole genome shotgun (WGS) entry which is preliminary data.</text>
</comment>
<protein>
    <recommendedName>
        <fullName evidence="3">Transposase</fullName>
    </recommendedName>
</protein>